<name>A0A1Z3N693_BDEBC</name>
<dbReference type="GO" id="GO:0032259">
    <property type="term" value="P:methylation"/>
    <property type="evidence" value="ECO:0007669"/>
    <property type="project" value="UniProtKB-KW"/>
</dbReference>
<dbReference type="InterPro" id="IPR022642">
    <property type="entry name" value="CheR_C"/>
</dbReference>
<dbReference type="Pfam" id="PF01739">
    <property type="entry name" value="CheR"/>
    <property type="match status" value="1"/>
</dbReference>
<dbReference type="PANTHER" id="PTHR24422:SF19">
    <property type="entry name" value="CHEMOTAXIS PROTEIN METHYLTRANSFERASE"/>
    <property type="match status" value="1"/>
</dbReference>
<dbReference type="Gene3D" id="1.10.155.10">
    <property type="entry name" value="Chemotaxis receptor methyltransferase CheR, N-terminal domain"/>
    <property type="match status" value="1"/>
</dbReference>
<evidence type="ECO:0000313" key="8">
    <source>
        <dbReference type="Proteomes" id="UP000197003"/>
    </source>
</evidence>
<reference evidence="7 8" key="1">
    <citation type="submission" date="2017-04" db="EMBL/GenBank/DDBJ databases">
        <title>Whole genome sequence of Bdellovibrio bacteriovorus strain SSB218315.</title>
        <authorList>
            <person name="Oyedara O."/>
            <person name="Rodriguez-Perez M.A."/>
        </authorList>
    </citation>
    <scope>NUCLEOTIDE SEQUENCE [LARGE SCALE GENOMIC DNA]</scope>
    <source>
        <strain evidence="7 8">SSB218315</strain>
    </source>
</reference>
<dbReference type="Proteomes" id="UP000197003">
    <property type="component" value="Chromosome"/>
</dbReference>
<evidence type="ECO:0000256" key="3">
    <source>
        <dbReference type="ARBA" id="ARBA00022603"/>
    </source>
</evidence>
<gene>
    <name evidence="7" type="ORF">B9G79_05095</name>
</gene>
<dbReference type="OrthoDB" id="5297194at2"/>
<dbReference type="PANTHER" id="PTHR24422">
    <property type="entry name" value="CHEMOTAXIS PROTEIN METHYLTRANSFERASE"/>
    <property type="match status" value="1"/>
</dbReference>
<dbReference type="InterPro" id="IPR029063">
    <property type="entry name" value="SAM-dependent_MTases_sf"/>
</dbReference>
<dbReference type="AlphaFoldDB" id="A0A1Z3N693"/>
<dbReference type="SUPFAM" id="SSF53335">
    <property type="entry name" value="S-adenosyl-L-methionine-dependent methyltransferases"/>
    <property type="match status" value="1"/>
</dbReference>
<dbReference type="RefSeq" id="WP_088564574.1">
    <property type="nucleotide sequence ID" value="NZ_CP020946.1"/>
</dbReference>
<dbReference type="InterPro" id="IPR036804">
    <property type="entry name" value="CheR_N_sf"/>
</dbReference>
<sequence>MAEAAKKLEGAALTRLLSLVKTHTGITMEERKRDMLTARIKPRLRILGLESMEDYIDHLEQGKVEIQDFVNLVTTNETHFFRTQAVWDYFQNEYLPEWYKKNPDTILRIWSAAASTGEEAHSLGMACEEFRFKHPSFKYKVMGSDIDTEVLAKARSGVFRDRTLDELKNRHPTLVEKYFREQADGTFRISPVVSANLEFFQHNLHKAPPKGLMFDIVFLRNVLIYFNDQDQELVLSNMHRALKPEGMLILGESESLARHKAQFTFKKPLIYMKG</sequence>
<accession>A0A1Z3N693</accession>
<evidence type="ECO:0000256" key="5">
    <source>
        <dbReference type="ARBA" id="ARBA00022691"/>
    </source>
</evidence>
<dbReference type="InterPro" id="IPR022641">
    <property type="entry name" value="CheR_N"/>
</dbReference>
<dbReference type="PROSITE" id="PS50123">
    <property type="entry name" value="CHER"/>
    <property type="match status" value="1"/>
</dbReference>
<dbReference type="GO" id="GO:0008983">
    <property type="term" value="F:protein-glutamate O-methyltransferase activity"/>
    <property type="evidence" value="ECO:0007669"/>
    <property type="project" value="UniProtKB-EC"/>
</dbReference>
<dbReference type="SUPFAM" id="SSF47757">
    <property type="entry name" value="Chemotaxis receptor methyltransferase CheR, N-terminal domain"/>
    <property type="match status" value="1"/>
</dbReference>
<evidence type="ECO:0000313" key="7">
    <source>
        <dbReference type="EMBL" id="ASD62988.1"/>
    </source>
</evidence>
<protein>
    <recommendedName>
        <fullName evidence="2">protein-glutamate O-methyltransferase</fullName>
        <ecNumber evidence="2">2.1.1.80</ecNumber>
    </recommendedName>
</protein>
<dbReference type="PRINTS" id="PR00996">
    <property type="entry name" value="CHERMTFRASE"/>
</dbReference>
<organism evidence="7 8">
    <name type="scientific">Bdellovibrio bacteriovorus</name>
    <dbReference type="NCBI Taxonomy" id="959"/>
    <lineage>
        <taxon>Bacteria</taxon>
        <taxon>Pseudomonadati</taxon>
        <taxon>Bdellovibrionota</taxon>
        <taxon>Bdellovibrionia</taxon>
        <taxon>Bdellovibrionales</taxon>
        <taxon>Pseudobdellovibrionaceae</taxon>
        <taxon>Bdellovibrio</taxon>
    </lineage>
</organism>
<keyword evidence="3" id="KW-0489">Methyltransferase</keyword>
<proteinExistence type="predicted"/>
<dbReference type="EMBL" id="CP020946">
    <property type="protein sequence ID" value="ASD62988.1"/>
    <property type="molecule type" value="Genomic_DNA"/>
</dbReference>
<dbReference type="InterPro" id="IPR050903">
    <property type="entry name" value="Bact_Chemotaxis_MeTrfase"/>
</dbReference>
<dbReference type="InterPro" id="IPR000780">
    <property type="entry name" value="CheR_MeTrfase"/>
</dbReference>
<dbReference type="Pfam" id="PF03705">
    <property type="entry name" value="CheR_N"/>
    <property type="match status" value="1"/>
</dbReference>
<evidence type="ECO:0000256" key="2">
    <source>
        <dbReference type="ARBA" id="ARBA00012534"/>
    </source>
</evidence>
<keyword evidence="4" id="KW-0808">Transferase</keyword>
<evidence type="ECO:0000256" key="4">
    <source>
        <dbReference type="ARBA" id="ARBA00022679"/>
    </source>
</evidence>
<dbReference type="Gene3D" id="3.40.50.150">
    <property type="entry name" value="Vaccinia Virus protein VP39"/>
    <property type="match status" value="1"/>
</dbReference>
<evidence type="ECO:0000256" key="1">
    <source>
        <dbReference type="ARBA" id="ARBA00001541"/>
    </source>
</evidence>
<evidence type="ECO:0000259" key="6">
    <source>
        <dbReference type="PROSITE" id="PS50123"/>
    </source>
</evidence>
<keyword evidence="5" id="KW-0949">S-adenosyl-L-methionine</keyword>
<dbReference type="SMART" id="SM00138">
    <property type="entry name" value="MeTrc"/>
    <property type="match status" value="1"/>
</dbReference>
<comment type="catalytic activity">
    <reaction evidence="1">
        <text>L-glutamyl-[protein] + S-adenosyl-L-methionine = [protein]-L-glutamate 5-O-methyl ester + S-adenosyl-L-homocysteine</text>
        <dbReference type="Rhea" id="RHEA:24452"/>
        <dbReference type="Rhea" id="RHEA-COMP:10208"/>
        <dbReference type="Rhea" id="RHEA-COMP:10311"/>
        <dbReference type="ChEBI" id="CHEBI:29973"/>
        <dbReference type="ChEBI" id="CHEBI:57856"/>
        <dbReference type="ChEBI" id="CHEBI:59789"/>
        <dbReference type="ChEBI" id="CHEBI:82795"/>
        <dbReference type="EC" id="2.1.1.80"/>
    </reaction>
</comment>
<dbReference type="EC" id="2.1.1.80" evidence="2"/>
<feature type="domain" description="CheR-type methyltransferase" evidence="6">
    <location>
        <begin position="1"/>
        <end position="274"/>
    </location>
</feature>